<dbReference type="FunFam" id="3.90.79.10:FF:000003">
    <property type="entry name" value="M7GpppN-mRNA hydrolase isoform 2"/>
    <property type="match status" value="1"/>
</dbReference>
<dbReference type="PROSITE" id="PS51462">
    <property type="entry name" value="NUDIX"/>
    <property type="match status" value="1"/>
</dbReference>
<evidence type="ECO:0000256" key="8">
    <source>
        <dbReference type="ARBA" id="ARBA00023211"/>
    </source>
</evidence>
<accession>A0A507D4Z3</accession>
<dbReference type="VEuPathDB" id="FungiDB:SeMB42_g03649"/>
<dbReference type="GO" id="GO:0000290">
    <property type="term" value="P:deadenylation-dependent decapping of nuclear-transcribed mRNA"/>
    <property type="evidence" value="ECO:0007669"/>
    <property type="project" value="InterPro"/>
</dbReference>
<sequence>MMCRPAGVFGMVPINLPTRISFVSISESSLAHLGERSTEDAKVVLRCCQDYIESFGPALALSLPAVSYRGTLWRGYETMSFEKFSLVDALEDLSSRFIINVTDSELSKTERICFHIEQAHWFYEDFVREQNPALPHLELGPFMQQLFKHCKTLGVVLGGASPHAAYAEFRKYKRTVPVCGAIILNHTLDKVLLVRSWSSKSWSFPMGKINENEAQAACAVREVEEETGFNVHPYICQYEFLEKSISGKEIRLYFAVGVPESAEFKTQTRKEISGIKWFSVGDLQVDKRKAMKSINAGNANSSSDGHVSTSASKSKFYLVNSFAEDIIKWVQRNRDMVLAQLGTLYTVSNGIDVELHSTTANIIPMMIDSLPYNKNSHHHHHHHHHILPMNHIQQQYISAPPSLEPLHTMPLDPSLALKAAMGLGALLPSQPPPLDILPHVSHTSVIQPPPNAREALLALLGKKSLVTRVQALPPPPPPPQQSIPSTFPISLDPQRQALLDVLMGSGNSNTSSTLLTLLSSTPQLLPPSKTPAAHRPRPPLKPEAAALLDLLTGKPDSHPIPPPSIPALSCDSILLPPKPNDLMSHLIATRDTNINTSAAGVGNPVSSTASSPPTPAPVVGALSSTPLLLETPCALAADNMKNDDNATTTDANDSKGQSLPTPASTFFFLSIVYD</sequence>
<dbReference type="AlphaFoldDB" id="A0A507D4Z3"/>
<dbReference type="Gene3D" id="1.10.10.1050">
    <property type="entry name" value="Dcp2, box A domain"/>
    <property type="match status" value="1"/>
</dbReference>
<name>A0A507D4Z3_9FUNG</name>
<dbReference type="Proteomes" id="UP000317494">
    <property type="component" value="Unassembled WGS sequence"/>
</dbReference>
<comment type="cofactor">
    <cofactor evidence="1">
        <name>Mn(2+)</name>
        <dbReference type="ChEBI" id="CHEBI:29035"/>
    </cofactor>
</comment>
<dbReference type="GO" id="GO:0003723">
    <property type="term" value="F:RNA binding"/>
    <property type="evidence" value="ECO:0007669"/>
    <property type="project" value="UniProtKB-KW"/>
</dbReference>
<evidence type="ECO:0000256" key="5">
    <source>
        <dbReference type="ARBA" id="ARBA00022723"/>
    </source>
</evidence>
<keyword evidence="6" id="KW-0378">Hydrolase</keyword>
<evidence type="ECO:0000256" key="9">
    <source>
        <dbReference type="SAM" id="MobiDB-lite"/>
    </source>
</evidence>
<dbReference type="SMART" id="SM01125">
    <property type="entry name" value="DCP2"/>
    <property type="match status" value="1"/>
</dbReference>
<feature type="compositionally biased region" description="Low complexity" evidence="9">
    <location>
        <begin position="639"/>
        <end position="651"/>
    </location>
</feature>
<dbReference type="InterPro" id="IPR015797">
    <property type="entry name" value="NUDIX_hydrolase-like_dom_sf"/>
</dbReference>
<dbReference type="GO" id="GO:0030145">
    <property type="term" value="F:manganese ion binding"/>
    <property type="evidence" value="ECO:0007669"/>
    <property type="project" value="InterPro"/>
</dbReference>
<dbReference type="GO" id="GO:0000184">
    <property type="term" value="P:nuclear-transcribed mRNA catabolic process, nonsense-mediated decay"/>
    <property type="evidence" value="ECO:0007669"/>
    <property type="project" value="InterPro"/>
</dbReference>
<evidence type="ECO:0000313" key="11">
    <source>
        <dbReference type="EMBL" id="TPX46533.1"/>
    </source>
</evidence>
<comment type="similarity">
    <text evidence="3">Belongs to the Nudix hydrolase family. DCP2 subfamily.</text>
</comment>
<dbReference type="InterPro" id="IPR044099">
    <property type="entry name" value="Dcp2_NUDIX"/>
</dbReference>
<dbReference type="SUPFAM" id="SSF55811">
    <property type="entry name" value="Nudix"/>
    <property type="match status" value="1"/>
</dbReference>
<dbReference type="SUPFAM" id="SSF140586">
    <property type="entry name" value="Dcp2 domain-like"/>
    <property type="match status" value="1"/>
</dbReference>
<dbReference type="EMBL" id="QEAN01000133">
    <property type="protein sequence ID" value="TPX46533.1"/>
    <property type="molecule type" value="Genomic_DNA"/>
</dbReference>
<evidence type="ECO:0000256" key="2">
    <source>
        <dbReference type="ARBA" id="ARBA00004496"/>
    </source>
</evidence>
<dbReference type="InterPro" id="IPR020084">
    <property type="entry name" value="NUDIX_hydrolase_CS"/>
</dbReference>
<dbReference type="InterPro" id="IPR036189">
    <property type="entry name" value="DCP2_BoxA_sf"/>
</dbReference>
<proteinExistence type="inferred from homology"/>
<dbReference type="STRING" id="286115.A0A507D4Z3"/>
<dbReference type="GO" id="GO:0000932">
    <property type="term" value="C:P-body"/>
    <property type="evidence" value="ECO:0007669"/>
    <property type="project" value="TreeGrafter"/>
</dbReference>
<evidence type="ECO:0000256" key="3">
    <source>
        <dbReference type="ARBA" id="ARBA00005279"/>
    </source>
</evidence>
<keyword evidence="8" id="KW-0464">Manganese</keyword>
<evidence type="ECO:0000256" key="1">
    <source>
        <dbReference type="ARBA" id="ARBA00001936"/>
    </source>
</evidence>
<comment type="caution">
    <text evidence="11">The sequence shown here is derived from an EMBL/GenBank/DDBJ whole genome shotgun (WGS) entry which is preliminary data.</text>
</comment>
<evidence type="ECO:0000256" key="7">
    <source>
        <dbReference type="ARBA" id="ARBA00022884"/>
    </source>
</evidence>
<dbReference type="InterPro" id="IPR000086">
    <property type="entry name" value="NUDIX_hydrolase_dom"/>
</dbReference>
<keyword evidence="7" id="KW-0694">RNA-binding</keyword>
<keyword evidence="12" id="KW-1185">Reference proteome</keyword>
<evidence type="ECO:0000256" key="4">
    <source>
        <dbReference type="ARBA" id="ARBA00022490"/>
    </source>
</evidence>
<reference evidence="11 12" key="1">
    <citation type="journal article" date="2019" name="Sci. Rep.">
        <title>Comparative genomics of chytrid fungi reveal insights into the obligate biotrophic and pathogenic lifestyle of Synchytrium endobioticum.</title>
        <authorList>
            <person name="van de Vossenberg B.T.L.H."/>
            <person name="Warris S."/>
            <person name="Nguyen H.D.T."/>
            <person name="van Gent-Pelzer M.P.E."/>
            <person name="Joly D.L."/>
            <person name="van de Geest H.C."/>
            <person name="Bonants P.J.M."/>
            <person name="Smith D.S."/>
            <person name="Levesque C.A."/>
            <person name="van der Lee T.A.J."/>
        </authorList>
    </citation>
    <scope>NUCLEOTIDE SEQUENCE [LARGE SCALE GENOMIC DNA]</scope>
    <source>
        <strain evidence="11 12">MB42</strain>
    </source>
</reference>
<evidence type="ECO:0000259" key="10">
    <source>
        <dbReference type="PROSITE" id="PS51462"/>
    </source>
</evidence>
<keyword evidence="5" id="KW-0479">Metal-binding</keyword>
<dbReference type="Gene3D" id="3.90.79.10">
    <property type="entry name" value="Nucleoside Triphosphate Pyrophosphohydrolase"/>
    <property type="match status" value="1"/>
</dbReference>
<evidence type="ECO:0000313" key="12">
    <source>
        <dbReference type="Proteomes" id="UP000317494"/>
    </source>
</evidence>
<organism evidence="11 12">
    <name type="scientific">Synchytrium endobioticum</name>
    <dbReference type="NCBI Taxonomy" id="286115"/>
    <lineage>
        <taxon>Eukaryota</taxon>
        <taxon>Fungi</taxon>
        <taxon>Fungi incertae sedis</taxon>
        <taxon>Chytridiomycota</taxon>
        <taxon>Chytridiomycota incertae sedis</taxon>
        <taxon>Chytridiomycetes</taxon>
        <taxon>Synchytriales</taxon>
        <taxon>Synchytriaceae</taxon>
        <taxon>Synchytrium</taxon>
    </lineage>
</organism>
<dbReference type="Pfam" id="PF05026">
    <property type="entry name" value="DCP2"/>
    <property type="match status" value="1"/>
</dbReference>
<dbReference type="InterPro" id="IPR007722">
    <property type="entry name" value="DCP2_BoxA"/>
</dbReference>
<dbReference type="PANTHER" id="PTHR23114">
    <property type="entry name" value="M7GPPPN-MRNA HYDROLASE"/>
    <property type="match status" value="1"/>
</dbReference>
<dbReference type="PROSITE" id="PS00893">
    <property type="entry name" value="NUDIX_BOX"/>
    <property type="match status" value="1"/>
</dbReference>
<keyword evidence="4" id="KW-0963">Cytoplasm</keyword>
<comment type="subcellular location">
    <subcellularLocation>
        <location evidence="2">Cytoplasm</location>
    </subcellularLocation>
</comment>
<dbReference type="Pfam" id="PF00293">
    <property type="entry name" value="NUDIX"/>
    <property type="match status" value="1"/>
</dbReference>
<dbReference type="PANTHER" id="PTHR23114:SF17">
    <property type="entry name" value="M7GPPPN-MRNA HYDROLASE"/>
    <property type="match status" value="1"/>
</dbReference>
<dbReference type="GO" id="GO:0140933">
    <property type="term" value="F:5'-(N(7)-methylguanosine 5'-triphospho)-[mRNA] hydrolase activity"/>
    <property type="evidence" value="ECO:0007669"/>
    <property type="project" value="InterPro"/>
</dbReference>
<protein>
    <recommendedName>
        <fullName evidence="10">Nudix hydrolase domain-containing protein</fullName>
    </recommendedName>
</protein>
<gene>
    <name evidence="11" type="ORF">SeMB42_g03649</name>
</gene>
<evidence type="ECO:0000256" key="6">
    <source>
        <dbReference type="ARBA" id="ARBA00022801"/>
    </source>
</evidence>
<feature type="region of interest" description="Disordered" evidence="9">
    <location>
        <begin position="639"/>
        <end position="658"/>
    </location>
</feature>
<dbReference type="CDD" id="cd03672">
    <property type="entry name" value="NUDIX_Dcp2p_Nudt20"/>
    <property type="match status" value="1"/>
</dbReference>
<feature type="domain" description="Nudix hydrolase" evidence="10">
    <location>
        <begin position="174"/>
        <end position="300"/>
    </location>
</feature>